<organism evidence="6 7">
    <name type="scientific">Brevundimonas subvibrioides (strain ATCC 15264 / DSM 4735 / LMG 14903 / NBRC 16000 / CB 81)</name>
    <name type="common">Caulobacter subvibrioides</name>
    <dbReference type="NCBI Taxonomy" id="633149"/>
    <lineage>
        <taxon>Bacteria</taxon>
        <taxon>Pseudomonadati</taxon>
        <taxon>Pseudomonadota</taxon>
        <taxon>Alphaproteobacteria</taxon>
        <taxon>Caulobacterales</taxon>
        <taxon>Caulobacteraceae</taxon>
        <taxon>Brevundimonas</taxon>
    </lineage>
</organism>
<dbReference type="eggNOG" id="COG1960">
    <property type="taxonomic scope" value="Bacteria"/>
</dbReference>
<protein>
    <submittedName>
        <fullName evidence="6">Acyl-CoA dehydrogenase domain protein</fullName>
    </submittedName>
</protein>
<evidence type="ECO:0000256" key="4">
    <source>
        <dbReference type="ARBA" id="ARBA00022827"/>
    </source>
</evidence>
<evidence type="ECO:0000313" key="7">
    <source>
        <dbReference type="Proteomes" id="UP000002696"/>
    </source>
</evidence>
<dbReference type="SUPFAM" id="SSF56645">
    <property type="entry name" value="Acyl-CoA dehydrogenase NM domain-like"/>
    <property type="match status" value="1"/>
</dbReference>
<dbReference type="InterPro" id="IPR036250">
    <property type="entry name" value="AcylCo_DH-like_C"/>
</dbReference>
<dbReference type="InterPro" id="IPR009100">
    <property type="entry name" value="AcylCoA_DH/oxidase_NM_dom_sf"/>
</dbReference>
<dbReference type="HOGENOM" id="CLU_018204_3_1_5"/>
<dbReference type="Gene3D" id="2.40.110.10">
    <property type="entry name" value="Butyryl-CoA Dehydrogenase, subunit A, domain 2"/>
    <property type="match status" value="1"/>
</dbReference>
<dbReference type="KEGG" id="bsb:Bresu_2887"/>
<gene>
    <name evidence="6" type="ordered locus">Bresu_2887</name>
</gene>
<feature type="domain" description="Acyl-CoA dehydrogenase/oxidase C-terminal" evidence="5">
    <location>
        <begin position="234"/>
        <end position="348"/>
    </location>
</feature>
<evidence type="ECO:0000313" key="6">
    <source>
        <dbReference type="EMBL" id="ADL02194.1"/>
    </source>
</evidence>
<name>D9QNF9_BRESC</name>
<dbReference type="RefSeq" id="WP_013270295.1">
    <property type="nucleotide sequence ID" value="NC_014375.1"/>
</dbReference>
<keyword evidence="4" id="KW-0274">FAD</keyword>
<dbReference type="GO" id="GO:0050660">
    <property type="term" value="F:flavin adenine dinucleotide binding"/>
    <property type="evidence" value="ECO:0007669"/>
    <property type="project" value="InterPro"/>
</dbReference>
<dbReference type="InterPro" id="IPR009075">
    <property type="entry name" value="AcylCo_DH/oxidase_C"/>
</dbReference>
<evidence type="ECO:0000256" key="1">
    <source>
        <dbReference type="ARBA" id="ARBA00001974"/>
    </source>
</evidence>
<proteinExistence type="inferred from homology"/>
<keyword evidence="3" id="KW-0285">Flavoprotein</keyword>
<keyword evidence="7" id="KW-1185">Reference proteome</keyword>
<dbReference type="EMBL" id="CP002102">
    <property type="protein sequence ID" value="ADL02194.1"/>
    <property type="molecule type" value="Genomic_DNA"/>
</dbReference>
<dbReference type="GO" id="GO:0016627">
    <property type="term" value="F:oxidoreductase activity, acting on the CH-CH group of donors"/>
    <property type="evidence" value="ECO:0007669"/>
    <property type="project" value="InterPro"/>
</dbReference>
<dbReference type="Gene3D" id="1.20.140.10">
    <property type="entry name" value="Butyryl-CoA Dehydrogenase, subunit A, domain 3"/>
    <property type="match status" value="1"/>
</dbReference>
<reference evidence="7" key="1">
    <citation type="journal article" date="2011" name="J. Bacteriol.">
        <title>Genome sequences of eight morphologically diverse alphaproteobacteria.</title>
        <authorList>
            <consortium name="US DOE Joint Genome Institute"/>
            <person name="Brown P.J."/>
            <person name="Kysela D.T."/>
            <person name="Buechlein A."/>
            <person name="Hemmerich C."/>
            <person name="Brun Y.V."/>
        </authorList>
    </citation>
    <scope>NUCLEOTIDE SEQUENCE [LARGE SCALE GENOMIC DNA]</scope>
    <source>
        <strain evidence="7">ATCC 15264 / DSM 4735 / LMG 14903 / NBRC 16000 / CB 81</strain>
    </source>
</reference>
<dbReference type="BioCyc" id="BSUB633149:G1GM8-2900-MONOMER"/>
<evidence type="ECO:0000259" key="5">
    <source>
        <dbReference type="Pfam" id="PF00441"/>
    </source>
</evidence>
<dbReference type="SUPFAM" id="SSF47203">
    <property type="entry name" value="Acyl-CoA dehydrogenase C-terminal domain-like"/>
    <property type="match status" value="1"/>
</dbReference>
<evidence type="ECO:0000256" key="3">
    <source>
        <dbReference type="ARBA" id="ARBA00022630"/>
    </source>
</evidence>
<dbReference type="Pfam" id="PF00441">
    <property type="entry name" value="Acyl-CoA_dh_1"/>
    <property type="match status" value="1"/>
</dbReference>
<dbReference type="Gene3D" id="1.10.540.10">
    <property type="entry name" value="Acyl-CoA dehydrogenase/oxidase, N-terminal domain"/>
    <property type="match status" value="1"/>
</dbReference>
<dbReference type="InterPro" id="IPR046373">
    <property type="entry name" value="Acyl-CoA_Oxase/DH_mid-dom_sf"/>
</dbReference>
<accession>D9QNF9</accession>
<dbReference type="AlphaFoldDB" id="D9QNF9"/>
<comment type="cofactor">
    <cofactor evidence="1">
        <name>FAD</name>
        <dbReference type="ChEBI" id="CHEBI:57692"/>
    </cofactor>
</comment>
<dbReference type="InParanoid" id="D9QNF9"/>
<dbReference type="Proteomes" id="UP000002696">
    <property type="component" value="Chromosome"/>
</dbReference>
<comment type="similarity">
    <text evidence="2">Belongs to the acyl-CoA dehydrogenase family.</text>
</comment>
<evidence type="ECO:0000256" key="2">
    <source>
        <dbReference type="ARBA" id="ARBA00009347"/>
    </source>
</evidence>
<dbReference type="InterPro" id="IPR037069">
    <property type="entry name" value="AcylCoA_DH/ox_N_sf"/>
</dbReference>
<dbReference type="STRING" id="633149.Bresu_2887"/>
<dbReference type="OrthoDB" id="2986495at2"/>
<sequence>MTLAHPAPHGSTGPSPKDRALALRARLEALGERYDAAPVFPIDSVRTLVDAGLHRVFAPVAAGGDGFVDARAQALALYDVLRVIGRADLSLGRLYEGHVNALKLFDWYGRADQIAWLSSVLEQGALFGVWATEPAPGVQLRPTGGGLDLVGAKSFATGAGGLAYALMTAQPEEGPRRLVVVPADRADRADLSGWRVRGMRATGSGRYDVTGFPVQTRDLLGAPGDYDRDPRFTAGAWRFCAVQLGGVEGLLTEMRAALSDGARADPLQRARFAEAVVATRTAGLWVREAAVRAAVDDPDAPDFARLTRGVVERAALDVMEHAARAVGTRSAFDGQRIDKIIRDLSLYLRQAGPDYARDQAAIAWLERDVWGREDALW</sequence>